<evidence type="ECO:0000313" key="4">
    <source>
        <dbReference type="Proteomes" id="UP000239549"/>
    </source>
</evidence>
<dbReference type="EMBL" id="BFAV01000045">
    <property type="protein sequence ID" value="GBF32773.1"/>
    <property type="molecule type" value="Genomic_DNA"/>
</dbReference>
<gene>
    <name evidence="3" type="ORF">DCCM_0969</name>
</gene>
<name>A0A2L2XAT8_9FIRM</name>
<sequence length="248" mass="27244">MEYFARYKNIVENIQQLAGNITALKQKEWEELNRLNEERAQLNNIIINEVEARAGELEEALAQLADYVEKAKKAVAHTAGPDSTTEDILALEPVLFNFQSLLDVASPQMTLSFTGAESPSPAARGDTETAGDLQTPQETSRAGLCHSEALEAEAAAAIDPAPVEKGETPPPIEKKFPPKKTHQNNPAANKPVLSNKKKQKAKNNKPVKEPAKNHSLTIIPTKIVPYEKGDILLEEIKRNVEAIKQGKR</sequence>
<reference evidence="4" key="1">
    <citation type="submission" date="2018-02" db="EMBL/GenBank/DDBJ databases">
        <title>Genome sequence of Desulfocucumis palustris strain NAW-5.</title>
        <authorList>
            <person name="Watanabe M."/>
            <person name="Kojima H."/>
            <person name="Fukui M."/>
        </authorList>
    </citation>
    <scope>NUCLEOTIDE SEQUENCE [LARGE SCALE GENOMIC DNA]</scope>
    <source>
        <strain evidence="4">NAW-5</strain>
    </source>
</reference>
<dbReference type="AlphaFoldDB" id="A0A2L2XAT8"/>
<feature type="region of interest" description="Disordered" evidence="2">
    <location>
        <begin position="112"/>
        <end position="142"/>
    </location>
</feature>
<evidence type="ECO:0000256" key="2">
    <source>
        <dbReference type="SAM" id="MobiDB-lite"/>
    </source>
</evidence>
<protein>
    <submittedName>
        <fullName evidence="3">Uncharacterized protein</fullName>
    </submittedName>
</protein>
<keyword evidence="1" id="KW-0175">Coiled coil</keyword>
<feature type="compositionally biased region" description="Basic and acidic residues" evidence="2">
    <location>
        <begin position="162"/>
        <end position="176"/>
    </location>
</feature>
<evidence type="ECO:0000256" key="1">
    <source>
        <dbReference type="SAM" id="Coils"/>
    </source>
</evidence>
<accession>A0A2L2XAT8</accession>
<dbReference type="RefSeq" id="WP_104371245.1">
    <property type="nucleotide sequence ID" value="NZ_BFAV01000045.1"/>
</dbReference>
<proteinExistence type="predicted"/>
<comment type="caution">
    <text evidence="3">The sequence shown here is derived from an EMBL/GenBank/DDBJ whole genome shotgun (WGS) entry which is preliminary data.</text>
</comment>
<feature type="coiled-coil region" evidence="1">
    <location>
        <begin position="7"/>
        <end position="77"/>
    </location>
</feature>
<dbReference type="Proteomes" id="UP000239549">
    <property type="component" value="Unassembled WGS sequence"/>
</dbReference>
<evidence type="ECO:0000313" key="3">
    <source>
        <dbReference type="EMBL" id="GBF32773.1"/>
    </source>
</evidence>
<feature type="compositionally biased region" description="Basic residues" evidence="2">
    <location>
        <begin position="195"/>
        <end position="205"/>
    </location>
</feature>
<feature type="region of interest" description="Disordered" evidence="2">
    <location>
        <begin position="155"/>
        <end position="216"/>
    </location>
</feature>
<keyword evidence="4" id="KW-1185">Reference proteome</keyword>
<organism evidence="3 4">
    <name type="scientific">Desulfocucumis palustris</name>
    <dbReference type="NCBI Taxonomy" id="1898651"/>
    <lineage>
        <taxon>Bacteria</taxon>
        <taxon>Bacillati</taxon>
        <taxon>Bacillota</taxon>
        <taxon>Clostridia</taxon>
        <taxon>Eubacteriales</taxon>
        <taxon>Desulfocucumaceae</taxon>
        <taxon>Desulfocucumis</taxon>
    </lineage>
</organism>